<comment type="caution">
    <text evidence="1">The sequence shown here is derived from an EMBL/GenBank/DDBJ whole genome shotgun (WGS) entry which is preliminary data.</text>
</comment>
<proteinExistence type="predicted"/>
<organism evidence="1 2">
    <name type="scientific">Clathrus columnatus</name>
    <dbReference type="NCBI Taxonomy" id="1419009"/>
    <lineage>
        <taxon>Eukaryota</taxon>
        <taxon>Fungi</taxon>
        <taxon>Dikarya</taxon>
        <taxon>Basidiomycota</taxon>
        <taxon>Agaricomycotina</taxon>
        <taxon>Agaricomycetes</taxon>
        <taxon>Phallomycetidae</taxon>
        <taxon>Phallales</taxon>
        <taxon>Clathraceae</taxon>
        <taxon>Clathrus</taxon>
    </lineage>
</organism>
<sequence length="532" mass="61182">MPIIPSKEIVLSQKSERNEAEQDENRYKNLLHNMALPISRLPSEILVAIINLSLPGPPTEFVPYPCFIFSWVCHHWRLIVLDNPMFWNRIGFHYRSLKDITHPMVKEALLRSHTLPLDLAVYSPVSLFHELQGPDANRVRTLRLGPRVYDSQYPPLSHFTSLFPSLTTLFLKDYYQKIDLSNEPLPRFQALEAAVKNLGNLALPNNFSNLWWLHLRYGINFPLVPLLVALQNLPRLRVLSLYPLGARWKLPDLPKNLTLTFHDLEALSTGSPILQLMTAPKLLYLQCTQYPRFFFWSQENFNHFCGFDFSNITHIRCVMNYGGPKFYIMGKFKTGTLDDGDTTPLMIKNDRRSPTGFDEISTSYPNEFYIQVDLYSAVPRLLLLFATIVKKANNLNEIILNYLNPSEWPNQTDEEKNLLLDALRSAKTVRTLTVSGNEFVTFCGYLQDGTLCPNLERLAYSIQDPEEQDFLDPLLELVTERRKICPQPLEVELTGFSAVPSEALEPAEKLGLRLIQKPRDPSQLISEFLEDV</sequence>
<dbReference type="EMBL" id="BPWL01000001">
    <property type="protein sequence ID" value="GJJ05980.1"/>
    <property type="molecule type" value="Genomic_DNA"/>
</dbReference>
<gene>
    <name evidence="1" type="ORF">Clacol_000167</name>
</gene>
<dbReference type="AlphaFoldDB" id="A0AAV5A262"/>
<keyword evidence="2" id="KW-1185">Reference proteome</keyword>
<evidence type="ECO:0008006" key="3">
    <source>
        <dbReference type="Google" id="ProtNLM"/>
    </source>
</evidence>
<protein>
    <recommendedName>
        <fullName evidence="3">F-box domain-containing protein</fullName>
    </recommendedName>
</protein>
<accession>A0AAV5A262</accession>
<evidence type="ECO:0000313" key="1">
    <source>
        <dbReference type="EMBL" id="GJJ05980.1"/>
    </source>
</evidence>
<evidence type="ECO:0000313" key="2">
    <source>
        <dbReference type="Proteomes" id="UP001050691"/>
    </source>
</evidence>
<reference evidence="1" key="1">
    <citation type="submission" date="2021-10" db="EMBL/GenBank/DDBJ databases">
        <title>De novo Genome Assembly of Clathrus columnatus (Basidiomycota, Fungi) Using Illumina and Nanopore Sequence Data.</title>
        <authorList>
            <person name="Ogiso-Tanaka E."/>
            <person name="Itagaki H."/>
            <person name="Hosoya T."/>
            <person name="Hosaka K."/>
        </authorList>
    </citation>
    <scope>NUCLEOTIDE SEQUENCE</scope>
    <source>
        <strain evidence="1">MO-923</strain>
    </source>
</reference>
<name>A0AAV5A262_9AGAM</name>
<dbReference type="Proteomes" id="UP001050691">
    <property type="component" value="Unassembled WGS sequence"/>
</dbReference>